<sequence length="128" mass="14180">MSSDALLFLPSILGLFAIIWISRRRLLVRKRGVEVEARCYDREWRTQGGGPTFLLSFPIADGNRMTCSANESDVPAGTRVGDFVAVLYDPQAPGRVETVLSARKPLWKRMDLIMLTAVEIGLLVMALG</sequence>
<name>A0ABW8BCC8_9ACTN</name>
<keyword evidence="1" id="KW-0812">Transmembrane</keyword>
<evidence type="ECO:0000313" key="2">
    <source>
        <dbReference type="EMBL" id="MFI7872655.1"/>
    </source>
</evidence>
<dbReference type="Proteomes" id="UP001614264">
    <property type="component" value="Unassembled WGS sequence"/>
</dbReference>
<evidence type="ECO:0000313" key="3">
    <source>
        <dbReference type="Proteomes" id="UP001614264"/>
    </source>
</evidence>
<accession>A0ABW8BCC8</accession>
<organism evidence="2 3">
    <name type="scientific">Streptomyces salinarius</name>
    <dbReference type="NCBI Taxonomy" id="2762598"/>
    <lineage>
        <taxon>Bacteria</taxon>
        <taxon>Bacillati</taxon>
        <taxon>Actinomycetota</taxon>
        <taxon>Actinomycetes</taxon>
        <taxon>Kitasatosporales</taxon>
        <taxon>Streptomycetaceae</taxon>
        <taxon>Streptomyces</taxon>
    </lineage>
</organism>
<evidence type="ECO:0000256" key="1">
    <source>
        <dbReference type="SAM" id="Phobius"/>
    </source>
</evidence>
<protein>
    <submittedName>
        <fullName evidence="2">DUF3592 domain-containing protein</fullName>
    </submittedName>
</protein>
<feature type="transmembrane region" description="Helical" evidence="1">
    <location>
        <begin position="6"/>
        <end position="22"/>
    </location>
</feature>
<keyword evidence="1" id="KW-1133">Transmembrane helix</keyword>
<reference evidence="2 3" key="1">
    <citation type="submission" date="2024-07" db="EMBL/GenBank/DDBJ databases">
        <title>Whole genome sequencing of Prodigiosin pigment-producing Streptomyces salinarius isolated from rhizosphere soil of Arachis hypogaea.</title>
        <authorList>
            <person name="Vidhya A."/>
            <person name="Ramya S."/>
        </authorList>
    </citation>
    <scope>NUCLEOTIDE SEQUENCE [LARGE SCALE GENOMIC DNA]</scope>
    <source>
        <strain evidence="2 3">VRMG2420</strain>
    </source>
</reference>
<comment type="caution">
    <text evidence="2">The sequence shown here is derived from an EMBL/GenBank/DDBJ whole genome shotgun (WGS) entry which is preliminary data.</text>
</comment>
<gene>
    <name evidence="2" type="ORF">AB4829_18900</name>
</gene>
<dbReference type="EMBL" id="JBITPR010000043">
    <property type="protein sequence ID" value="MFI7872655.1"/>
    <property type="molecule type" value="Genomic_DNA"/>
</dbReference>
<proteinExistence type="predicted"/>
<dbReference type="RefSeq" id="WP_399593275.1">
    <property type="nucleotide sequence ID" value="NZ_JBITPR010000043.1"/>
</dbReference>
<keyword evidence="3" id="KW-1185">Reference proteome</keyword>
<keyword evidence="1" id="KW-0472">Membrane</keyword>